<dbReference type="GO" id="GO:0005829">
    <property type="term" value="C:cytosol"/>
    <property type="evidence" value="ECO:0007669"/>
    <property type="project" value="UniProtKB-ARBA"/>
</dbReference>
<dbReference type="InterPro" id="IPR050523">
    <property type="entry name" value="AKR_Detox_Biosynth"/>
</dbReference>
<sequence length="334" mass="36930">MEYTNLGRSTMTVSKICLGTMHFGPKATEEESHRILDRALEMGITFIDTANVYGSEAGKGRSEEIVGTWLASRPGARDEIQLATKVYHSMTPEWKPNEGRGFSAYKVRKHLADSLRRLQTDHVDLYQIHHIDPDVSYEELWGTYEKAVADGDVLYAGSSNFSGWGLTKAQLHAWQRGFVGFVSEQTQYNLLSRVPEMEVLPAAKDLGVGVMAYMPLAGGLLTGKTESFDGSRTRQVEEEYGIHIGPENSQFRDFSALCRELGETDGVVATAWVLQHPAVDSAIVGVRTVEQLDGLDRAASLVLEPAVMERLDDIFNINKGRRIGPGASPEAHSW</sequence>
<accession>A0A1H9B1E9</accession>
<dbReference type="EMBL" id="FOFA01000001">
    <property type="protein sequence ID" value="SEP82842.1"/>
    <property type="molecule type" value="Genomic_DNA"/>
</dbReference>
<dbReference type="Pfam" id="PF00248">
    <property type="entry name" value="Aldo_ket_red"/>
    <property type="match status" value="1"/>
</dbReference>
<organism evidence="3 4">
    <name type="scientific">Microlunatus flavus</name>
    <dbReference type="NCBI Taxonomy" id="1036181"/>
    <lineage>
        <taxon>Bacteria</taxon>
        <taxon>Bacillati</taxon>
        <taxon>Actinomycetota</taxon>
        <taxon>Actinomycetes</taxon>
        <taxon>Propionibacteriales</taxon>
        <taxon>Propionibacteriaceae</taxon>
        <taxon>Microlunatus</taxon>
    </lineage>
</organism>
<dbReference type="InterPro" id="IPR036812">
    <property type="entry name" value="NAD(P)_OxRdtase_dom_sf"/>
</dbReference>
<evidence type="ECO:0000256" key="1">
    <source>
        <dbReference type="ARBA" id="ARBA00023002"/>
    </source>
</evidence>
<reference evidence="4" key="1">
    <citation type="submission" date="2016-10" db="EMBL/GenBank/DDBJ databases">
        <authorList>
            <person name="Varghese N."/>
            <person name="Submissions S."/>
        </authorList>
    </citation>
    <scope>NUCLEOTIDE SEQUENCE [LARGE SCALE GENOMIC DNA]</scope>
    <source>
        <strain evidence="4">CGMCC 4.6856</strain>
    </source>
</reference>
<dbReference type="OrthoDB" id="3664926at2"/>
<dbReference type="Gene3D" id="3.20.20.100">
    <property type="entry name" value="NADP-dependent oxidoreductase domain"/>
    <property type="match status" value="1"/>
</dbReference>
<dbReference type="SUPFAM" id="SSF51430">
    <property type="entry name" value="NAD(P)-linked oxidoreductase"/>
    <property type="match status" value="1"/>
</dbReference>
<dbReference type="FunFam" id="3.20.20.100:FF:000004">
    <property type="entry name" value="Oxidoreductase, aldo/keto reductase"/>
    <property type="match status" value="1"/>
</dbReference>
<proteinExistence type="predicted"/>
<gene>
    <name evidence="3" type="ORF">SAMN05421756_101809</name>
</gene>
<dbReference type="GO" id="GO:0016491">
    <property type="term" value="F:oxidoreductase activity"/>
    <property type="evidence" value="ECO:0007669"/>
    <property type="project" value="UniProtKB-KW"/>
</dbReference>
<name>A0A1H9B1E9_9ACTN</name>
<dbReference type="STRING" id="1036181.SAMN05421756_101809"/>
<feature type="domain" description="NADP-dependent oxidoreductase" evidence="2">
    <location>
        <begin position="15"/>
        <end position="314"/>
    </location>
</feature>
<dbReference type="RefSeq" id="WP_091177757.1">
    <property type="nucleotide sequence ID" value="NZ_FOFA01000001.1"/>
</dbReference>
<dbReference type="InterPro" id="IPR023210">
    <property type="entry name" value="NADP_OxRdtase_dom"/>
</dbReference>
<dbReference type="PANTHER" id="PTHR43364:SF5">
    <property type="entry name" value="REDUCTASE"/>
    <property type="match status" value="1"/>
</dbReference>
<evidence type="ECO:0000259" key="2">
    <source>
        <dbReference type="Pfam" id="PF00248"/>
    </source>
</evidence>
<dbReference type="PANTHER" id="PTHR43364">
    <property type="entry name" value="NADH-SPECIFIC METHYLGLYOXAL REDUCTASE-RELATED"/>
    <property type="match status" value="1"/>
</dbReference>
<dbReference type="Proteomes" id="UP000198504">
    <property type="component" value="Unassembled WGS sequence"/>
</dbReference>
<keyword evidence="4" id="KW-1185">Reference proteome</keyword>
<evidence type="ECO:0000313" key="3">
    <source>
        <dbReference type="EMBL" id="SEP82842.1"/>
    </source>
</evidence>
<protein>
    <submittedName>
        <fullName evidence="3">Predicted oxidoreductase</fullName>
    </submittedName>
</protein>
<evidence type="ECO:0000313" key="4">
    <source>
        <dbReference type="Proteomes" id="UP000198504"/>
    </source>
</evidence>
<keyword evidence="1" id="KW-0560">Oxidoreductase</keyword>
<dbReference type="AlphaFoldDB" id="A0A1H9B1E9"/>